<dbReference type="AlphaFoldDB" id="K9DRQ8"/>
<feature type="region of interest" description="Disordered" evidence="1">
    <location>
        <begin position="23"/>
        <end position="49"/>
    </location>
</feature>
<dbReference type="PATRIC" id="fig|742727.4.peg.5134"/>
<keyword evidence="4" id="KW-1185">Reference proteome</keyword>
<accession>K9DRQ8</accession>
<reference evidence="3 4" key="1">
    <citation type="submission" date="2012-09" db="EMBL/GenBank/DDBJ databases">
        <title>The Genome Sequence of Bacteroides oleiciplenus YIT 12058.</title>
        <authorList>
            <consortium name="The Broad Institute Genome Sequencing Platform"/>
            <person name="Earl A."/>
            <person name="Ward D."/>
            <person name="Feldgarden M."/>
            <person name="Gevers D."/>
            <person name="Morotomi M."/>
            <person name="Walker B."/>
            <person name="Young S.K."/>
            <person name="Zeng Q."/>
            <person name="Gargeya S."/>
            <person name="Fitzgerald M."/>
            <person name="Haas B."/>
            <person name="Abouelleil A."/>
            <person name="Alvarado L."/>
            <person name="Arachchi H.M."/>
            <person name="Berlin A.M."/>
            <person name="Chapman S.B."/>
            <person name="Goldberg J."/>
            <person name="Griggs A."/>
            <person name="Gujja S."/>
            <person name="Hansen M."/>
            <person name="Howarth C."/>
            <person name="Imamovic A."/>
            <person name="Larimer J."/>
            <person name="McCowen C."/>
            <person name="Montmayeur A."/>
            <person name="Murphy C."/>
            <person name="Neiman D."/>
            <person name="Pearson M."/>
            <person name="Priest M."/>
            <person name="Roberts A."/>
            <person name="Saif S."/>
            <person name="Shea T."/>
            <person name="Sisk P."/>
            <person name="Sykes S."/>
            <person name="Wortman J."/>
            <person name="Nusbaum C."/>
            <person name="Birren B."/>
        </authorList>
    </citation>
    <scope>NUCLEOTIDE SEQUENCE [LARGE SCALE GENOMIC DNA]</scope>
    <source>
        <strain evidence="3 4">YIT 12058</strain>
    </source>
</reference>
<feature type="signal peptide" evidence="2">
    <location>
        <begin position="1"/>
        <end position="21"/>
    </location>
</feature>
<dbReference type="HOGENOM" id="CLU_1966173_0_0_10"/>
<keyword evidence="2" id="KW-0732">Signal</keyword>
<proteinExistence type="predicted"/>
<dbReference type="STRING" id="742727.HMPREF9447_05028"/>
<sequence>MKRNRLLCLLAVCLMCGMAFSQEQEKKQLPREVPSPEKSARKMTDRMKDGLQLTDKQYDKLYKLNLKEHRNVLLQWQKEEKDNARQEVNNGVNAPAWEADARRWMAEWVPEWVVAVHLWELAVNVLQ</sequence>
<dbReference type="RefSeq" id="WP_009132406.1">
    <property type="nucleotide sequence ID" value="NZ_JH992946.1"/>
</dbReference>
<dbReference type="eggNOG" id="ENOG502ZRGE">
    <property type="taxonomic scope" value="Bacteria"/>
</dbReference>
<dbReference type="Proteomes" id="UP000009872">
    <property type="component" value="Unassembled WGS sequence"/>
</dbReference>
<comment type="caution">
    <text evidence="3">The sequence shown here is derived from an EMBL/GenBank/DDBJ whole genome shotgun (WGS) entry which is preliminary data.</text>
</comment>
<evidence type="ECO:0000256" key="2">
    <source>
        <dbReference type="SAM" id="SignalP"/>
    </source>
</evidence>
<protein>
    <recommendedName>
        <fullName evidence="5">DUF3826 domain-containing protein</fullName>
    </recommendedName>
</protein>
<organism evidence="3 4">
    <name type="scientific">Bacteroides oleiciplenus YIT 12058</name>
    <dbReference type="NCBI Taxonomy" id="742727"/>
    <lineage>
        <taxon>Bacteria</taxon>
        <taxon>Pseudomonadati</taxon>
        <taxon>Bacteroidota</taxon>
        <taxon>Bacteroidia</taxon>
        <taxon>Bacteroidales</taxon>
        <taxon>Bacteroidaceae</taxon>
        <taxon>Bacteroides</taxon>
    </lineage>
</organism>
<dbReference type="EMBL" id="ADLF01000024">
    <property type="protein sequence ID" value="EKU87569.1"/>
    <property type="molecule type" value="Genomic_DNA"/>
</dbReference>
<evidence type="ECO:0008006" key="5">
    <source>
        <dbReference type="Google" id="ProtNLM"/>
    </source>
</evidence>
<gene>
    <name evidence="3" type="ORF">HMPREF9447_05028</name>
</gene>
<name>K9DRQ8_9BACE</name>
<evidence type="ECO:0000313" key="4">
    <source>
        <dbReference type="Proteomes" id="UP000009872"/>
    </source>
</evidence>
<evidence type="ECO:0000313" key="3">
    <source>
        <dbReference type="EMBL" id="EKU87569.1"/>
    </source>
</evidence>
<evidence type="ECO:0000256" key="1">
    <source>
        <dbReference type="SAM" id="MobiDB-lite"/>
    </source>
</evidence>
<feature type="chain" id="PRO_5003928385" description="DUF3826 domain-containing protein" evidence="2">
    <location>
        <begin position="22"/>
        <end position="127"/>
    </location>
</feature>